<dbReference type="InterPro" id="IPR004358">
    <property type="entry name" value="Sig_transdc_His_kin-like_C"/>
</dbReference>
<evidence type="ECO:0000256" key="5">
    <source>
        <dbReference type="ARBA" id="ARBA00022777"/>
    </source>
</evidence>
<keyword evidence="5" id="KW-0418">Kinase</keyword>
<feature type="domain" description="Histidine kinase" evidence="7">
    <location>
        <begin position="435"/>
        <end position="533"/>
    </location>
</feature>
<dbReference type="InterPro" id="IPR005467">
    <property type="entry name" value="His_kinase_dom"/>
</dbReference>
<evidence type="ECO:0000256" key="4">
    <source>
        <dbReference type="ARBA" id="ARBA00022741"/>
    </source>
</evidence>
<keyword evidence="4" id="KW-0547">Nucleotide-binding</keyword>
<dbReference type="AlphaFoldDB" id="A0A8J7W751"/>
<evidence type="ECO:0000313" key="9">
    <source>
        <dbReference type="Proteomes" id="UP000730161"/>
    </source>
</evidence>
<dbReference type="PRINTS" id="PR00344">
    <property type="entry name" value="BCTRLSENSOR"/>
</dbReference>
<protein>
    <recommendedName>
        <fullName evidence="2">histidine kinase</fullName>
        <ecNumber evidence="2">2.7.13.3</ecNumber>
    </recommendedName>
</protein>
<dbReference type="EMBL" id="JWHL01000015">
    <property type="protein sequence ID" value="MBR1369616.1"/>
    <property type="molecule type" value="Genomic_DNA"/>
</dbReference>
<dbReference type="EC" id="2.7.13.3" evidence="2"/>
<evidence type="ECO:0000256" key="2">
    <source>
        <dbReference type="ARBA" id="ARBA00012438"/>
    </source>
</evidence>
<dbReference type="InterPro" id="IPR050980">
    <property type="entry name" value="2C_sensor_his_kinase"/>
</dbReference>
<evidence type="ECO:0000259" key="7">
    <source>
        <dbReference type="PROSITE" id="PS50109"/>
    </source>
</evidence>
<dbReference type="PANTHER" id="PTHR44936">
    <property type="entry name" value="SENSOR PROTEIN CREC"/>
    <property type="match status" value="1"/>
</dbReference>
<accession>A0A8J7W751</accession>
<gene>
    <name evidence="8" type="ORF">RJ53_09025</name>
</gene>
<proteinExistence type="predicted"/>
<dbReference type="SUPFAM" id="SSF55874">
    <property type="entry name" value="ATPase domain of HSP90 chaperone/DNA topoisomerase II/histidine kinase"/>
    <property type="match status" value="1"/>
</dbReference>
<evidence type="ECO:0000256" key="6">
    <source>
        <dbReference type="ARBA" id="ARBA00022840"/>
    </source>
</evidence>
<dbReference type="Gene3D" id="3.30.565.10">
    <property type="entry name" value="Histidine kinase-like ATPase, C-terminal domain"/>
    <property type="match status" value="1"/>
</dbReference>
<organism evidence="8 9">
    <name type="scientific">Methanocalculus chunghsingensis</name>
    <dbReference type="NCBI Taxonomy" id="156457"/>
    <lineage>
        <taxon>Archaea</taxon>
        <taxon>Methanobacteriati</taxon>
        <taxon>Methanobacteriota</taxon>
        <taxon>Stenosarchaea group</taxon>
        <taxon>Methanomicrobia</taxon>
        <taxon>Methanomicrobiales</taxon>
        <taxon>Methanocalculaceae</taxon>
        <taxon>Methanocalculus</taxon>
    </lineage>
</organism>
<name>A0A8J7W751_9EURY</name>
<dbReference type="PROSITE" id="PS50109">
    <property type="entry name" value="HIS_KIN"/>
    <property type="match status" value="1"/>
</dbReference>
<dbReference type="RefSeq" id="WP_211531339.1">
    <property type="nucleotide sequence ID" value="NZ_JWHL01000015.1"/>
</dbReference>
<dbReference type="Pfam" id="PF02518">
    <property type="entry name" value="HATPase_c"/>
    <property type="match status" value="1"/>
</dbReference>
<dbReference type="InterPro" id="IPR036890">
    <property type="entry name" value="HATPase_C_sf"/>
</dbReference>
<reference evidence="8" key="1">
    <citation type="submission" date="2014-12" db="EMBL/GenBank/DDBJ databases">
        <authorList>
            <person name="Huang H.-H."/>
            <person name="Chen S.-C."/>
            <person name="Lai M.-C."/>
        </authorList>
    </citation>
    <scope>NUCLEOTIDE SEQUENCE</scope>
    <source>
        <strain evidence="8">K1F9705b</strain>
    </source>
</reference>
<dbReference type="PANTHER" id="PTHR44936:SF10">
    <property type="entry name" value="SENSOR PROTEIN RSTB"/>
    <property type="match status" value="1"/>
</dbReference>
<dbReference type="OrthoDB" id="8127at2157"/>
<sequence>MNQQETVVGILVCRNLRDEVIAALRGTDYERVPVTTFPSHTSLHPTEWKREYLRSFREIQGSSLILVSCGCSHPIPAGREVVHLRSPEAFLSDAELGRLSGSGVYMVTSGFMTPFSPEIIQLKDAGITRFVHLRTRNDPDADTGAAMIAAEIGAEPETYPVDLSIFSLRLRMELLSANLKAERLNNGIKCQNLESQVADYTMAFDLLSDIANATTMDEISVRIENLLLLLFSPSVIEYQYTPFPEGTDGIILPIRNGPELMAWFRMDGFSTPEHTERYRNTVEFLLPVFGLAMMNARIYQQLLVANEEKDGVILRLREMQEALALANKKINLLTAITRHDILNDVTVVVAYLGLAGDLPLSDEVKSTFQKLNEQMVSIQRKLEFTKDYQDMGLQAPAWHMVRSLVTSVSAPIVKAGSLSLRNDLPDVGILTDPMLPKIIHNLTQNALFHARGATYLRWSAYEAGADLIISIEDDGPGVPDNRKKSIFKPSFGRSHGFGLYLVKEILAITGITIEEDGRYGEGARFLIHVPEGRWRRSLPGTEETDRI</sequence>
<evidence type="ECO:0000313" key="8">
    <source>
        <dbReference type="EMBL" id="MBR1369616.1"/>
    </source>
</evidence>
<dbReference type="Proteomes" id="UP000730161">
    <property type="component" value="Unassembled WGS sequence"/>
</dbReference>
<keyword evidence="9" id="KW-1185">Reference proteome</keyword>
<evidence type="ECO:0000256" key="1">
    <source>
        <dbReference type="ARBA" id="ARBA00000085"/>
    </source>
</evidence>
<dbReference type="InterPro" id="IPR003594">
    <property type="entry name" value="HATPase_dom"/>
</dbReference>
<comment type="caution">
    <text evidence="8">The sequence shown here is derived from an EMBL/GenBank/DDBJ whole genome shotgun (WGS) entry which is preliminary data.</text>
</comment>
<evidence type="ECO:0000256" key="3">
    <source>
        <dbReference type="ARBA" id="ARBA00022679"/>
    </source>
</evidence>
<dbReference type="GO" id="GO:0004673">
    <property type="term" value="F:protein histidine kinase activity"/>
    <property type="evidence" value="ECO:0007669"/>
    <property type="project" value="UniProtKB-EC"/>
</dbReference>
<keyword evidence="6" id="KW-0067">ATP-binding</keyword>
<dbReference type="CDD" id="cd00075">
    <property type="entry name" value="HATPase"/>
    <property type="match status" value="1"/>
</dbReference>
<keyword evidence="3" id="KW-0808">Transferase</keyword>
<comment type="catalytic activity">
    <reaction evidence="1">
        <text>ATP + protein L-histidine = ADP + protein N-phospho-L-histidine.</text>
        <dbReference type="EC" id="2.7.13.3"/>
    </reaction>
</comment>
<dbReference type="SMART" id="SM00387">
    <property type="entry name" value="HATPase_c"/>
    <property type="match status" value="1"/>
</dbReference>
<dbReference type="GO" id="GO:0005524">
    <property type="term" value="F:ATP binding"/>
    <property type="evidence" value="ECO:0007669"/>
    <property type="project" value="UniProtKB-KW"/>
</dbReference>